<feature type="region of interest" description="Disordered" evidence="1">
    <location>
        <begin position="1"/>
        <end position="28"/>
    </location>
</feature>
<keyword evidence="3" id="KW-1185">Reference proteome</keyword>
<comment type="caution">
    <text evidence="2">The sequence shown here is derived from an EMBL/GenBank/DDBJ whole genome shotgun (WGS) entry which is preliminary data.</text>
</comment>
<name>A0A940RZ49_9ACTN</name>
<feature type="region of interest" description="Disordered" evidence="1">
    <location>
        <begin position="70"/>
        <end position="90"/>
    </location>
</feature>
<evidence type="ECO:0000313" key="3">
    <source>
        <dbReference type="Proteomes" id="UP000670475"/>
    </source>
</evidence>
<proteinExistence type="predicted"/>
<evidence type="ECO:0000313" key="2">
    <source>
        <dbReference type="EMBL" id="MBP0462190.1"/>
    </source>
</evidence>
<sequence length="90" mass="9862">MYEPIRTKSVHSMAGPRPDVPHRSREEELDSQLAGYLTALLTVTDELGLDEAADHVLREIVRLRGAAPVRAAADDTPSHRADLHRRAAAA</sequence>
<reference evidence="2" key="1">
    <citation type="submission" date="2021-03" db="EMBL/GenBank/DDBJ databases">
        <title>Whole genome sequence of Streptomyces bomunensis MMS17-BM035.</title>
        <authorList>
            <person name="Lee J.H."/>
        </authorList>
    </citation>
    <scope>NUCLEOTIDE SEQUENCE</scope>
    <source>
        <strain evidence="2">MMS17-BM035</strain>
    </source>
</reference>
<dbReference type="Proteomes" id="UP000670475">
    <property type="component" value="Unassembled WGS sequence"/>
</dbReference>
<protein>
    <submittedName>
        <fullName evidence="2">Uncharacterized protein</fullName>
    </submittedName>
</protein>
<gene>
    <name evidence="2" type="ORF">JFN87_32835</name>
</gene>
<feature type="compositionally biased region" description="Basic and acidic residues" evidence="1">
    <location>
        <begin position="72"/>
        <end position="90"/>
    </location>
</feature>
<evidence type="ECO:0000256" key="1">
    <source>
        <dbReference type="SAM" id="MobiDB-lite"/>
    </source>
</evidence>
<dbReference type="AlphaFoldDB" id="A0A940RZ49"/>
<dbReference type="EMBL" id="JAGIQL010000325">
    <property type="protein sequence ID" value="MBP0462190.1"/>
    <property type="molecule type" value="Genomic_DNA"/>
</dbReference>
<feature type="non-terminal residue" evidence="2">
    <location>
        <position position="90"/>
    </location>
</feature>
<accession>A0A940RZ49</accession>
<organism evidence="2 3">
    <name type="scientific">Streptomyces montanisoli</name>
    <dbReference type="NCBI Taxonomy" id="2798581"/>
    <lineage>
        <taxon>Bacteria</taxon>
        <taxon>Bacillati</taxon>
        <taxon>Actinomycetota</taxon>
        <taxon>Actinomycetes</taxon>
        <taxon>Kitasatosporales</taxon>
        <taxon>Streptomycetaceae</taxon>
        <taxon>Streptomyces</taxon>
    </lineage>
</organism>